<evidence type="ECO:0000256" key="3">
    <source>
        <dbReference type="ARBA" id="ARBA00021365"/>
    </source>
</evidence>
<keyword evidence="10 20" id="KW-1133">Transmembrane helix</keyword>
<feature type="region of interest" description="Disordered" evidence="19">
    <location>
        <begin position="700"/>
        <end position="721"/>
    </location>
</feature>
<dbReference type="InterPro" id="IPR039707">
    <property type="entry name" value="MPEG1"/>
</dbReference>
<keyword evidence="24" id="KW-1185">Reference proteome</keyword>
<keyword evidence="13" id="KW-1015">Disulfide bond</keyword>
<feature type="domain" description="MACPF" evidence="22">
    <location>
        <begin position="31"/>
        <end position="345"/>
    </location>
</feature>
<evidence type="ECO:0000256" key="1">
    <source>
        <dbReference type="ARBA" id="ARBA00004265"/>
    </source>
</evidence>
<evidence type="ECO:0000256" key="19">
    <source>
        <dbReference type="SAM" id="MobiDB-lite"/>
    </source>
</evidence>
<evidence type="ECO:0000256" key="8">
    <source>
        <dbReference type="ARBA" id="ARBA00022843"/>
    </source>
</evidence>
<accession>A0A8D2LI15</accession>
<keyword evidence="12 20" id="KW-0472">Membrane</keyword>
<dbReference type="InterPro" id="IPR020864">
    <property type="entry name" value="MACPF"/>
</dbReference>
<dbReference type="GO" id="GO:0002250">
    <property type="term" value="P:adaptive immune response"/>
    <property type="evidence" value="ECO:0007669"/>
    <property type="project" value="UniProtKB-KW"/>
</dbReference>
<evidence type="ECO:0000256" key="21">
    <source>
        <dbReference type="SAM" id="SignalP"/>
    </source>
</evidence>
<feature type="transmembrane region" description="Helical" evidence="20">
    <location>
        <begin position="657"/>
        <end position="678"/>
    </location>
</feature>
<evidence type="ECO:0000259" key="22">
    <source>
        <dbReference type="PROSITE" id="PS51412"/>
    </source>
</evidence>
<evidence type="ECO:0000256" key="10">
    <source>
        <dbReference type="ARBA" id="ARBA00022989"/>
    </source>
</evidence>
<sequence length="721" mass="79546">MEQNRLFLSLTLSLWACWALEPLVQHPHASGFQECVQALELPALEVLPGGGWDNLRNLDMGRVISLNYSLCRTTEDRAYILPNEVFTIARKQSYLEMNAEIIESWMDYQCTTAASINAEVSSSFINGRFSTDFRRMKTHQVRGQAVTTRVQVRNLLYTVKFDPSAKLDEGFRQQLITIASYLENNQTRMADYLAEILVLNYGTHVITGVDAGASLVQEDHIKSTFVKDSQFMRSSITAAAGISLQNIISFGSSISTGTEDNFTRQYQANRINSRVESIGGVSFYPGITLKGWQESITNHLVAVDRSGLPLQFFITSHHLPGLPSPTVTKLSRTVKTAISRYYTFNTYPGCTNPASPNFNFYANMDDGTCEGTARNFTFGGAYQECVQLEGPDAVLLCQGLEQRNPLSGGFSCPEGYTAVQLGSQQREEGYSHLDCHQDCLIWRLFCKKVCKDVVTPSRVRFSSYWCAARGPVPASSSFLFGGLFSVNSINPMTNAQSCPSRYYQLRLFDQLKICVSSDERGQKYSVPFGGFFSCQAGNPLMGSHNGTKNDPYPKRCPAGFSQHLALISDGCQVDYCVQAGRFIEGSLPQARLPPFTHKPALSSVATETILVMSGSSGQTWVKDPQTQLWKVGSPADVQYHMKGEQGAGGSFSTGEAIGISMGATTGLVILAVLAGCGYRRYKRKEYSKIEGEEASMISSNPAYGLMPQMDTFQEEPERQAA</sequence>
<dbReference type="Pfam" id="PF01823">
    <property type="entry name" value="MACPF"/>
    <property type="match status" value="1"/>
</dbReference>
<dbReference type="GO" id="GO:0030670">
    <property type="term" value="C:phagocytic vesicle membrane"/>
    <property type="evidence" value="ECO:0007669"/>
    <property type="project" value="UniProtKB-SubCell"/>
</dbReference>
<evidence type="ECO:0000256" key="20">
    <source>
        <dbReference type="SAM" id="Phobius"/>
    </source>
</evidence>
<evidence type="ECO:0000256" key="18">
    <source>
        <dbReference type="ARBA" id="ARBA00045689"/>
    </source>
</evidence>
<evidence type="ECO:0000256" key="5">
    <source>
        <dbReference type="ARBA" id="ARBA00022588"/>
    </source>
</evidence>
<keyword evidence="15" id="KW-0968">Cytoplasmic vesicle</keyword>
<dbReference type="PANTHER" id="PTHR31463:SF4">
    <property type="entry name" value="MACROPHAGE-EXPRESSED GENE 1 PROTEIN"/>
    <property type="match status" value="1"/>
</dbReference>
<proteinExistence type="inferred from homology"/>
<evidence type="ECO:0000313" key="23">
    <source>
        <dbReference type="Ensembl" id="ENSVKKP00000021857.1"/>
    </source>
</evidence>
<comment type="similarity">
    <text evidence="2">Belongs to the MPEG1 family.</text>
</comment>
<evidence type="ECO:0000256" key="13">
    <source>
        <dbReference type="ARBA" id="ARBA00023157"/>
    </source>
</evidence>
<protein>
    <recommendedName>
        <fullName evidence="3">Macrophage-expressed gene 1 protein</fullName>
    </recommendedName>
    <alternativeName>
        <fullName evidence="16">Perforin-2</fullName>
    </alternativeName>
</protein>
<keyword evidence="11" id="KW-1064">Adaptive immunity</keyword>
<evidence type="ECO:0000313" key="24">
    <source>
        <dbReference type="Proteomes" id="UP000694545"/>
    </source>
</evidence>
<evidence type="ECO:0000256" key="7">
    <source>
        <dbReference type="ARBA" id="ARBA00022729"/>
    </source>
</evidence>
<dbReference type="Proteomes" id="UP000694545">
    <property type="component" value="Unplaced"/>
</dbReference>
<organism evidence="23 24">
    <name type="scientific">Varanus komodoensis</name>
    <name type="common">Komodo dragon</name>
    <dbReference type="NCBI Taxonomy" id="61221"/>
    <lineage>
        <taxon>Eukaryota</taxon>
        <taxon>Metazoa</taxon>
        <taxon>Chordata</taxon>
        <taxon>Craniata</taxon>
        <taxon>Vertebrata</taxon>
        <taxon>Euteleostomi</taxon>
        <taxon>Lepidosauria</taxon>
        <taxon>Squamata</taxon>
        <taxon>Bifurcata</taxon>
        <taxon>Unidentata</taxon>
        <taxon>Episquamata</taxon>
        <taxon>Toxicofera</taxon>
        <taxon>Anguimorpha</taxon>
        <taxon>Paleoanguimorpha</taxon>
        <taxon>Varanoidea</taxon>
        <taxon>Varanidae</taxon>
        <taxon>Varanus</taxon>
    </lineage>
</organism>
<evidence type="ECO:0000256" key="4">
    <source>
        <dbReference type="ARBA" id="ARBA00022452"/>
    </source>
</evidence>
<keyword evidence="5" id="KW-0399">Innate immunity</keyword>
<evidence type="ECO:0000256" key="17">
    <source>
        <dbReference type="ARBA" id="ARBA00045657"/>
    </source>
</evidence>
<dbReference type="PROSITE" id="PS51412">
    <property type="entry name" value="MACPF_2"/>
    <property type="match status" value="1"/>
</dbReference>
<dbReference type="Ensembl" id="ENSVKKT00000022403.1">
    <property type="protein sequence ID" value="ENSVKKP00000021857.1"/>
    <property type="gene ID" value="ENSVKKG00000014599.1"/>
</dbReference>
<comment type="function">
    <text evidence="17">Pore-forming protein that plays a central role in antigen cross-presentation in dendritic cells by mediating delivery of antigens for cross-presentation. Dendritic cells bridge innate and adaptive immunity by capturing exogenous antigens on MHC class-I molecules and presenting them to naive CD8(+) T-cells. Acts by forming a pore in antigen-containing compartments, promoting the release of antigens into the cytosol, enabling generation of MHCI:peptide complexes and T-cell priming.</text>
</comment>
<evidence type="ECO:0000256" key="16">
    <source>
        <dbReference type="ARBA" id="ARBA00030728"/>
    </source>
</evidence>
<evidence type="ECO:0000256" key="2">
    <source>
        <dbReference type="ARBA" id="ARBA00007256"/>
    </source>
</evidence>
<evidence type="ECO:0000256" key="12">
    <source>
        <dbReference type="ARBA" id="ARBA00023136"/>
    </source>
</evidence>
<dbReference type="AlphaFoldDB" id="A0A8D2LI15"/>
<keyword evidence="8" id="KW-0832">Ubl conjugation</keyword>
<reference evidence="23" key="1">
    <citation type="submission" date="2025-08" db="UniProtKB">
        <authorList>
            <consortium name="Ensembl"/>
        </authorList>
    </citation>
    <scope>IDENTIFICATION</scope>
</reference>
<evidence type="ECO:0000256" key="14">
    <source>
        <dbReference type="ARBA" id="ARBA00023180"/>
    </source>
</evidence>
<feature type="chain" id="PRO_5034317711" description="Macrophage-expressed gene 1 protein" evidence="21">
    <location>
        <begin position="20"/>
        <end position="721"/>
    </location>
</feature>
<comment type="function">
    <text evidence="18">Pore-forming protein involved in both innate and adaptive immunity. Plays a central role in antigen cross-presentation in dendritic cells by forming a pore in antigen-containing compartments, thereby promoting delivery of antigens for cross-presentation. Also involved in innate immune response following bacterial infection; shows antibacterial activity against a wide spectrum of Gram-positive, Gram-negative and acid-fast bacteria. Reduces the viability of the intracytosolic pathogen L.monocytogenes by inhibiting acidification of the phagocytic vacuole of host cells which restricts bacterial translocation from the vacuole to the cytosol. Required for the antibacterial activity of reactive oxygen species and nitric oxide.</text>
</comment>
<evidence type="ECO:0000256" key="9">
    <source>
        <dbReference type="ARBA" id="ARBA00022859"/>
    </source>
</evidence>
<keyword evidence="9" id="KW-0391">Immunity</keyword>
<dbReference type="OMA" id="QTHEEGY"/>
<evidence type="ECO:0000256" key="6">
    <source>
        <dbReference type="ARBA" id="ARBA00022692"/>
    </source>
</evidence>
<keyword evidence="4" id="KW-1134">Transmembrane beta strand</keyword>
<keyword evidence="14" id="KW-0325">Glycoprotein</keyword>
<dbReference type="GO" id="GO:0042742">
    <property type="term" value="P:defense response to bacterium"/>
    <property type="evidence" value="ECO:0007669"/>
    <property type="project" value="TreeGrafter"/>
</dbReference>
<feature type="signal peptide" evidence="21">
    <location>
        <begin position="1"/>
        <end position="19"/>
    </location>
</feature>
<keyword evidence="7 21" id="KW-0732">Signal</keyword>
<evidence type="ECO:0000256" key="15">
    <source>
        <dbReference type="ARBA" id="ARBA00023329"/>
    </source>
</evidence>
<reference evidence="23" key="2">
    <citation type="submission" date="2025-09" db="UniProtKB">
        <authorList>
            <consortium name="Ensembl"/>
        </authorList>
    </citation>
    <scope>IDENTIFICATION</scope>
</reference>
<keyword evidence="6 20" id="KW-0812">Transmembrane</keyword>
<dbReference type="GO" id="GO:0045087">
    <property type="term" value="P:innate immune response"/>
    <property type="evidence" value="ECO:0007669"/>
    <property type="project" value="UniProtKB-KW"/>
</dbReference>
<dbReference type="PANTHER" id="PTHR31463">
    <property type="entry name" value="MACROPHAGE-EXPRESSED GENE 1 PROTEIN"/>
    <property type="match status" value="1"/>
</dbReference>
<comment type="subcellular location">
    <subcellularLocation>
        <location evidence="1">Cytoplasmic vesicle</location>
        <location evidence="1">Phagosome membrane</location>
        <topology evidence="1">Multi-pass membrane protein</topology>
    </subcellularLocation>
</comment>
<dbReference type="SMART" id="SM00457">
    <property type="entry name" value="MACPF"/>
    <property type="match status" value="1"/>
</dbReference>
<name>A0A8D2LI15_VARKO</name>
<evidence type="ECO:0000256" key="11">
    <source>
        <dbReference type="ARBA" id="ARBA00023130"/>
    </source>
</evidence>
<dbReference type="CDD" id="cd22579">
    <property type="entry name" value="MPEG1_P2"/>
    <property type="match status" value="1"/>
</dbReference>